<organism evidence="2 3">
    <name type="scientific">Candidatus Raymondbacteria bacterium RIFOXYD12_FULL_49_13</name>
    <dbReference type="NCBI Taxonomy" id="1817890"/>
    <lineage>
        <taxon>Bacteria</taxon>
        <taxon>Raymondiibacteriota</taxon>
    </lineage>
</organism>
<dbReference type="Pfam" id="PF00903">
    <property type="entry name" value="Glyoxalase"/>
    <property type="match status" value="1"/>
</dbReference>
<dbReference type="Proteomes" id="UP000179243">
    <property type="component" value="Unassembled WGS sequence"/>
</dbReference>
<dbReference type="InterPro" id="IPR037523">
    <property type="entry name" value="VOC_core"/>
</dbReference>
<dbReference type="SUPFAM" id="SSF54593">
    <property type="entry name" value="Glyoxalase/Bleomycin resistance protein/Dihydroxybiphenyl dioxygenase"/>
    <property type="match status" value="1"/>
</dbReference>
<reference evidence="2 3" key="1">
    <citation type="journal article" date="2016" name="Nat. Commun.">
        <title>Thousands of microbial genomes shed light on interconnected biogeochemical processes in an aquifer system.</title>
        <authorList>
            <person name="Anantharaman K."/>
            <person name="Brown C.T."/>
            <person name="Hug L.A."/>
            <person name="Sharon I."/>
            <person name="Castelle C.J."/>
            <person name="Probst A.J."/>
            <person name="Thomas B.C."/>
            <person name="Singh A."/>
            <person name="Wilkins M.J."/>
            <person name="Karaoz U."/>
            <person name="Brodie E.L."/>
            <person name="Williams K.H."/>
            <person name="Hubbard S.S."/>
            <person name="Banfield J.F."/>
        </authorList>
    </citation>
    <scope>NUCLEOTIDE SEQUENCE [LARGE SCALE GENOMIC DNA]</scope>
</reference>
<evidence type="ECO:0000313" key="2">
    <source>
        <dbReference type="EMBL" id="OGK02223.1"/>
    </source>
</evidence>
<comment type="caution">
    <text evidence="2">The sequence shown here is derived from an EMBL/GenBank/DDBJ whole genome shotgun (WGS) entry which is preliminary data.</text>
</comment>
<dbReference type="Gene3D" id="3.10.180.10">
    <property type="entry name" value="2,3-Dihydroxybiphenyl 1,2-Dioxygenase, domain 1"/>
    <property type="match status" value="1"/>
</dbReference>
<name>A0A1F7F6K2_UNCRA</name>
<proteinExistence type="predicted"/>
<gene>
    <name evidence="2" type="ORF">A2519_16210</name>
</gene>
<feature type="domain" description="VOC" evidence="1">
    <location>
        <begin position="4"/>
        <end position="131"/>
    </location>
</feature>
<dbReference type="PROSITE" id="PS51819">
    <property type="entry name" value="VOC"/>
    <property type="match status" value="1"/>
</dbReference>
<dbReference type="AlphaFoldDB" id="A0A1F7F6K2"/>
<protein>
    <submittedName>
        <fullName evidence="2">Glyoxalase</fullName>
    </submittedName>
</protein>
<dbReference type="InterPro" id="IPR029068">
    <property type="entry name" value="Glyas_Bleomycin-R_OHBP_Dase"/>
</dbReference>
<sequence>MIRQMAHICFYTKNIDAMVDFYSKKLSMPIKFTLDLEDGTPFGYYFDCGNSTFIEIFSQELAVKQWGGTIEKLIQGNQYQHLCFEVTRLDAFVEGLKKKGVEVSDITIGMDNSNQAWVNDPDNNAIEFMEYTGKSLQLKRG</sequence>
<dbReference type="EMBL" id="MFYX01000110">
    <property type="protein sequence ID" value="OGK02223.1"/>
    <property type="molecule type" value="Genomic_DNA"/>
</dbReference>
<dbReference type="InterPro" id="IPR050383">
    <property type="entry name" value="GlyoxalaseI/FosfomycinResist"/>
</dbReference>
<evidence type="ECO:0000313" key="3">
    <source>
        <dbReference type="Proteomes" id="UP000179243"/>
    </source>
</evidence>
<evidence type="ECO:0000259" key="1">
    <source>
        <dbReference type="PROSITE" id="PS51819"/>
    </source>
</evidence>
<dbReference type="InterPro" id="IPR004360">
    <property type="entry name" value="Glyas_Fos-R_dOase_dom"/>
</dbReference>
<accession>A0A1F7F6K2</accession>
<dbReference type="CDD" id="cd06587">
    <property type="entry name" value="VOC"/>
    <property type="match status" value="1"/>
</dbReference>
<dbReference type="PANTHER" id="PTHR21366">
    <property type="entry name" value="GLYOXALASE FAMILY PROTEIN"/>
    <property type="match status" value="1"/>
</dbReference>